<evidence type="ECO:0000256" key="1">
    <source>
        <dbReference type="SAM" id="MobiDB-lite"/>
    </source>
</evidence>
<evidence type="ECO:0000313" key="3">
    <source>
        <dbReference type="EMBL" id="CAF4273536.1"/>
    </source>
</evidence>
<proteinExistence type="predicted"/>
<feature type="compositionally biased region" description="Polar residues" evidence="1">
    <location>
        <begin position="78"/>
        <end position="95"/>
    </location>
</feature>
<feature type="region of interest" description="Disordered" evidence="1">
    <location>
        <begin position="68"/>
        <end position="117"/>
    </location>
</feature>
<feature type="compositionally biased region" description="Polar residues" evidence="1">
    <location>
        <begin position="106"/>
        <end position="117"/>
    </location>
</feature>
<evidence type="ECO:0000313" key="2">
    <source>
        <dbReference type="EMBL" id="CAF4025612.1"/>
    </source>
</evidence>
<protein>
    <submittedName>
        <fullName evidence="2">Uncharacterized protein</fullName>
    </submittedName>
</protein>
<evidence type="ECO:0000313" key="4">
    <source>
        <dbReference type="Proteomes" id="UP000663844"/>
    </source>
</evidence>
<reference evidence="2" key="1">
    <citation type="submission" date="2021-02" db="EMBL/GenBank/DDBJ databases">
        <authorList>
            <person name="Nowell W R."/>
        </authorList>
    </citation>
    <scope>NUCLEOTIDE SEQUENCE</scope>
</reference>
<comment type="caution">
    <text evidence="2">The sequence shown here is derived from an EMBL/GenBank/DDBJ whole genome shotgun (WGS) entry which is preliminary data.</text>
</comment>
<sequence length="117" mass="12177">MTDKPDSYSGFNEYNPLLDTDSLKYDNDLQQAVLKTSHGRRAPPTGQVGTGAQKAGFFSKMKNVFSRQKSTGLGAPPGTSSGRLGTASRAAQQGSLMGAPPGSASRRLQTGAATGQK</sequence>
<dbReference type="Proteomes" id="UP000663844">
    <property type="component" value="Unassembled WGS sequence"/>
</dbReference>
<organism evidence="2 4">
    <name type="scientific">Adineta steineri</name>
    <dbReference type="NCBI Taxonomy" id="433720"/>
    <lineage>
        <taxon>Eukaryota</taxon>
        <taxon>Metazoa</taxon>
        <taxon>Spiralia</taxon>
        <taxon>Gnathifera</taxon>
        <taxon>Rotifera</taxon>
        <taxon>Eurotatoria</taxon>
        <taxon>Bdelloidea</taxon>
        <taxon>Adinetida</taxon>
        <taxon>Adinetidae</taxon>
        <taxon>Adineta</taxon>
    </lineage>
</organism>
<dbReference type="EMBL" id="CAJOAZ010013917">
    <property type="protein sequence ID" value="CAF4273536.1"/>
    <property type="molecule type" value="Genomic_DNA"/>
</dbReference>
<dbReference type="AlphaFoldDB" id="A0A819Q997"/>
<name>A0A819Q997_9BILA</name>
<gene>
    <name evidence="2" type="ORF">OXD698_LOCUS30976</name>
    <name evidence="3" type="ORF">OXD698_LOCUS44648</name>
</gene>
<feature type="region of interest" description="Disordered" evidence="1">
    <location>
        <begin position="1"/>
        <end position="20"/>
    </location>
</feature>
<accession>A0A819Q997</accession>
<feature type="non-terminal residue" evidence="2">
    <location>
        <position position="117"/>
    </location>
</feature>
<dbReference type="EMBL" id="CAJOAZ010003740">
    <property type="protein sequence ID" value="CAF4025612.1"/>
    <property type="molecule type" value="Genomic_DNA"/>
</dbReference>